<feature type="domain" description="Lipid/polyisoprenoid-binding YceI-like" evidence="2">
    <location>
        <begin position="31"/>
        <end position="200"/>
    </location>
</feature>
<dbReference type="RefSeq" id="WP_206963576.1">
    <property type="nucleotide sequence ID" value="NZ_BAAAJJ010000013.1"/>
</dbReference>
<evidence type="ECO:0000313" key="3">
    <source>
        <dbReference type="EMBL" id="MBO0514167.1"/>
    </source>
</evidence>
<evidence type="ECO:0000313" key="4">
    <source>
        <dbReference type="Proteomes" id="UP000664167"/>
    </source>
</evidence>
<dbReference type="EMBL" id="JAFLRJ010000187">
    <property type="protein sequence ID" value="MBO0514167.1"/>
    <property type="molecule type" value="Genomic_DNA"/>
</dbReference>
<evidence type="ECO:0000259" key="2">
    <source>
        <dbReference type="SMART" id="SM00867"/>
    </source>
</evidence>
<dbReference type="SUPFAM" id="SSF101874">
    <property type="entry name" value="YceI-like"/>
    <property type="match status" value="1"/>
</dbReference>
<dbReference type="Pfam" id="PF04264">
    <property type="entry name" value="YceI"/>
    <property type="match status" value="1"/>
</dbReference>
<evidence type="ECO:0000256" key="1">
    <source>
        <dbReference type="ARBA" id="ARBA00008812"/>
    </source>
</evidence>
<sequence>MALFNRKNQPAADAATATLPVDPALAALTGDYTIDPAHSAIGFTVRHAMVTNVRGSFGGHEGTLHLDGADPSRSTASIDVQIETVDTGIADRDGHLRSADFFDAEKFPQLTFRSTQAEQLGGDAYRITGDLTIKDVTKPLSIDLEFNGSATDVYGNERVGFEGSATILRSDWGLTWNAALETGGVMVSDKVKLTFDISAIKAAPAQA</sequence>
<dbReference type="PANTHER" id="PTHR34406:SF1">
    <property type="entry name" value="PROTEIN YCEI"/>
    <property type="match status" value="1"/>
</dbReference>
<gene>
    <name evidence="3" type="ORF">J0695_20530</name>
</gene>
<dbReference type="PANTHER" id="PTHR34406">
    <property type="entry name" value="PROTEIN YCEI"/>
    <property type="match status" value="1"/>
</dbReference>
<name>A0A939FB11_9ACTN</name>
<dbReference type="AlphaFoldDB" id="A0A939FB11"/>
<comment type="caution">
    <text evidence="3">The sequence shown here is derived from an EMBL/GenBank/DDBJ whole genome shotgun (WGS) entry which is preliminary data.</text>
</comment>
<dbReference type="InterPro" id="IPR007372">
    <property type="entry name" value="Lipid/polyisoprenoid-bd_YceI"/>
</dbReference>
<dbReference type="InterPro" id="IPR036761">
    <property type="entry name" value="TTHA0802/YceI-like_sf"/>
</dbReference>
<comment type="similarity">
    <text evidence="1">Belongs to the UPF0312 family.</text>
</comment>
<proteinExistence type="inferred from homology"/>
<dbReference type="SMART" id="SM00867">
    <property type="entry name" value="YceI"/>
    <property type="match status" value="1"/>
</dbReference>
<keyword evidence="4" id="KW-1185">Reference proteome</keyword>
<accession>A0A939FB11</accession>
<reference evidence="3" key="1">
    <citation type="submission" date="2021-03" db="EMBL/GenBank/DDBJ databases">
        <title>Streptomyces poriferae sp. nov., a novel marine sponge-derived Actinobacteria species with anti-MRSA activity.</title>
        <authorList>
            <person name="Sandoval-Powers M."/>
            <person name="Kralova S."/>
            <person name="Nguyen G.-S."/>
            <person name="Fawwal D."/>
            <person name="Degnes K."/>
            <person name="Klinkenberg G."/>
            <person name="Sletta H."/>
            <person name="Wentzel A."/>
            <person name="Liles M.R."/>
        </authorList>
    </citation>
    <scope>NUCLEOTIDE SEQUENCE</scope>
    <source>
        <strain evidence="3">DSM 41794</strain>
    </source>
</reference>
<dbReference type="Proteomes" id="UP000664167">
    <property type="component" value="Unassembled WGS sequence"/>
</dbReference>
<protein>
    <submittedName>
        <fullName evidence="3">YceI family protein</fullName>
    </submittedName>
</protein>
<dbReference type="Gene3D" id="2.40.128.110">
    <property type="entry name" value="Lipid/polyisoprenoid-binding, YceI-like"/>
    <property type="match status" value="1"/>
</dbReference>
<organism evidence="3 4">
    <name type="scientific">Streptomyces beijiangensis</name>
    <dbReference type="NCBI Taxonomy" id="163361"/>
    <lineage>
        <taxon>Bacteria</taxon>
        <taxon>Bacillati</taxon>
        <taxon>Actinomycetota</taxon>
        <taxon>Actinomycetes</taxon>
        <taxon>Kitasatosporales</taxon>
        <taxon>Streptomycetaceae</taxon>
        <taxon>Streptomyces</taxon>
    </lineage>
</organism>